<feature type="compositionally biased region" description="Low complexity" evidence="1">
    <location>
        <begin position="289"/>
        <end position="307"/>
    </location>
</feature>
<dbReference type="OrthoDB" id="5547497at2759"/>
<feature type="transmembrane region" description="Helical" evidence="2">
    <location>
        <begin position="137"/>
        <end position="156"/>
    </location>
</feature>
<evidence type="ECO:0000256" key="2">
    <source>
        <dbReference type="SAM" id="Phobius"/>
    </source>
</evidence>
<gene>
    <name evidence="3" type="ORF">LPJ53_002188</name>
</gene>
<feature type="transmembrane region" description="Helical" evidence="2">
    <location>
        <begin position="438"/>
        <end position="460"/>
    </location>
</feature>
<dbReference type="Proteomes" id="UP001149813">
    <property type="component" value="Unassembled WGS sequence"/>
</dbReference>
<feature type="transmembrane region" description="Helical" evidence="2">
    <location>
        <begin position="372"/>
        <end position="395"/>
    </location>
</feature>
<feature type="transmembrane region" description="Helical" evidence="2">
    <location>
        <begin position="472"/>
        <end position="491"/>
    </location>
</feature>
<feature type="region of interest" description="Disordered" evidence="1">
    <location>
        <begin position="285"/>
        <end position="317"/>
    </location>
</feature>
<name>A0A9W7Y4T4_9FUNG</name>
<feature type="transmembrane region" description="Helical" evidence="2">
    <location>
        <begin position="407"/>
        <end position="426"/>
    </location>
</feature>
<keyword evidence="2" id="KW-1133">Transmembrane helix</keyword>
<feature type="transmembrane region" description="Helical" evidence="2">
    <location>
        <begin position="171"/>
        <end position="194"/>
    </location>
</feature>
<feature type="region of interest" description="Disordered" evidence="1">
    <location>
        <begin position="1"/>
        <end position="20"/>
    </location>
</feature>
<evidence type="ECO:0000313" key="4">
    <source>
        <dbReference type="Proteomes" id="UP001149813"/>
    </source>
</evidence>
<reference evidence="3" key="1">
    <citation type="submission" date="2022-07" db="EMBL/GenBank/DDBJ databases">
        <title>Phylogenomic reconstructions and comparative analyses of Kickxellomycotina fungi.</title>
        <authorList>
            <person name="Reynolds N.K."/>
            <person name="Stajich J.E."/>
            <person name="Barry K."/>
            <person name="Grigoriev I.V."/>
            <person name="Crous P."/>
            <person name="Smith M.E."/>
        </authorList>
    </citation>
    <scope>NUCLEOTIDE SEQUENCE</scope>
    <source>
        <strain evidence="3">NBRC 32514</strain>
    </source>
</reference>
<keyword evidence="2" id="KW-0472">Membrane</keyword>
<feature type="transmembrane region" description="Helical" evidence="2">
    <location>
        <begin position="497"/>
        <end position="517"/>
    </location>
</feature>
<dbReference type="AlphaFoldDB" id="A0A9W7Y4T4"/>
<accession>A0A9W7Y4T4</accession>
<keyword evidence="4" id="KW-1185">Reference proteome</keyword>
<proteinExistence type="predicted"/>
<feature type="transmembrane region" description="Helical" evidence="2">
    <location>
        <begin position="206"/>
        <end position="223"/>
    </location>
</feature>
<feature type="transmembrane region" description="Helical" evidence="2">
    <location>
        <begin position="329"/>
        <end position="352"/>
    </location>
</feature>
<protein>
    <submittedName>
        <fullName evidence="3">Uncharacterized protein</fullName>
    </submittedName>
</protein>
<feature type="transmembrane region" description="Helical" evidence="2">
    <location>
        <begin position="229"/>
        <end position="248"/>
    </location>
</feature>
<keyword evidence="2" id="KW-0812">Transmembrane</keyword>
<dbReference type="EMBL" id="JANBOJ010000065">
    <property type="protein sequence ID" value="KAJ1723480.1"/>
    <property type="molecule type" value="Genomic_DNA"/>
</dbReference>
<evidence type="ECO:0000256" key="1">
    <source>
        <dbReference type="SAM" id="MobiDB-lite"/>
    </source>
</evidence>
<sequence>MSLFGLPKPDLDDSPHSPAEVETFSLAPSLSSATMVNTPMSKSASESSSPLTIARLHRPARISSDGETTLSEHPGYFDMSEPISIEKRPYTVSRLLARLCRFFTRSTGDHNIPYLSLLLLRLTEAVPGARYILHPRLVAFAGAIAIVLFSILHTTLHKLVLADTFKFEHPFFMHILVIALSAVAIEMCSGSWAWFARSGPPRTARLGGLAAVYVGAQVLGLAARNSSSVHGSYQVVMALLPVSVAVFSRRNAHNRRQKSVIGGFRRMFDWLTSICKTPVMPSRMTFEDSPSSSGYNSASSSGEYRSASTRRRIGGGSTAASQQKRSFEWLSMFICLSTALSLWSPAFSMVYYEANTAHNTFIFGTVVWARGFVTSLLSLASLVLNTAFLVGADRYLDQHPELSPIGFLRHFSPLCALLMLVVWPFVESPVDVLETLNSGTLLVALGVAALGMLAFVIRFAMMRSQVIGGPAGVCMVENIKVMICLGIGWWLYGYLYWSMQVVGFVLACLGLVCWAVARLFGKYRDLAPVISQRTFSPVRKYDSAVV</sequence>
<comment type="caution">
    <text evidence="3">The sequence shown here is derived from an EMBL/GenBank/DDBJ whole genome shotgun (WGS) entry which is preliminary data.</text>
</comment>
<evidence type="ECO:0000313" key="3">
    <source>
        <dbReference type="EMBL" id="KAJ1723480.1"/>
    </source>
</evidence>
<organism evidence="3 4">
    <name type="scientific">Coemansia erecta</name>
    <dbReference type="NCBI Taxonomy" id="147472"/>
    <lineage>
        <taxon>Eukaryota</taxon>
        <taxon>Fungi</taxon>
        <taxon>Fungi incertae sedis</taxon>
        <taxon>Zoopagomycota</taxon>
        <taxon>Kickxellomycotina</taxon>
        <taxon>Kickxellomycetes</taxon>
        <taxon>Kickxellales</taxon>
        <taxon>Kickxellaceae</taxon>
        <taxon>Coemansia</taxon>
    </lineage>
</organism>